<protein>
    <submittedName>
        <fullName evidence="1">Uncharacterized protein</fullName>
    </submittedName>
</protein>
<comment type="caution">
    <text evidence="1">The sequence shown here is derived from an EMBL/GenBank/DDBJ whole genome shotgun (WGS) entry which is preliminary data.</text>
</comment>
<name>A0ABT8MB83_9EURY</name>
<keyword evidence="2" id="KW-1185">Reference proteome</keyword>
<proteinExistence type="predicted"/>
<evidence type="ECO:0000313" key="1">
    <source>
        <dbReference type="EMBL" id="MDN7025196.1"/>
    </source>
</evidence>
<dbReference type="RefSeq" id="WP_301664343.1">
    <property type="nucleotide sequence ID" value="NZ_VCYH01000006.1"/>
</dbReference>
<dbReference type="Proteomes" id="UP001168338">
    <property type="component" value="Unassembled WGS sequence"/>
</dbReference>
<dbReference type="EMBL" id="VCYH01000006">
    <property type="protein sequence ID" value="MDN7025196.1"/>
    <property type="molecule type" value="Genomic_DNA"/>
</dbReference>
<organism evidence="1 2">
    <name type="scientific">Methanoculleus frigidifontis</name>
    <dbReference type="NCBI Taxonomy" id="2584085"/>
    <lineage>
        <taxon>Archaea</taxon>
        <taxon>Methanobacteriati</taxon>
        <taxon>Methanobacteriota</taxon>
        <taxon>Stenosarchaea group</taxon>
        <taxon>Methanomicrobia</taxon>
        <taxon>Methanomicrobiales</taxon>
        <taxon>Methanomicrobiaceae</taxon>
        <taxon>Methanoculleus</taxon>
    </lineage>
</organism>
<evidence type="ECO:0000313" key="2">
    <source>
        <dbReference type="Proteomes" id="UP001168338"/>
    </source>
</evidence>
<gene>
    <name evidence="1" type="ORF">FGU65_09885</name>
</gene>
<sequence>MAKRRDIPVQSYGSEVGTPSVEELAAWIAGRRGRAGGDLVTYQLETSLALQQPIADPCVGGIFYAQRLRDALIGFREGVLKDEPGIDPREVAADARALVAEKKGIRMAIPAPHLLGLADDYIGDAEEFAELTAELYARLMREMRDAGVWGHVLIADSADAIELENLAGRRCTFFPRDPAVFDLELLLEYQTELPILPDQLPWAIDRTEEYSIRRLVLMHAESGDLAAAAEYTDPERLRAGGYCEQDCAGYWQARVDEAFILR</sequence>
<reference evidence="1" key="1">
    <citation type="submission" date="2019-05" db="EMBL/GenBank/DDBJ databases">
        <title>Methanoculleus sp. FWC-SCC1, a methanogenic archaeon isolated from deep marine cold seep.</title>
        <authorList>
            <person name="Chen Y.-W."/>
            <person name="Chen S.-C."/>
            <person name="Teng N.-H."/>
            <person name="Lai M.-C."/>
        </authorList>
    </citation>
    <scope>NUCLEOTIDE SEQUENCE</scope>
    <source>
        <strain evidence="1">FWC-SCC1</strain>
    </source>
</reference>
<accession>A0ABT8MB83</accession>